<keyword evidence="1" id="KW-0560">Oxidoreductase</keyword>
<dbReference type="EMBL" id="JAHZUY010000001">
    <property type="protein sequence ID" value="MBW8267981.1"/>
    <property type="molecule type" value="Genomic_DNA"/>
</dbReference>
<feature type="domain" description="3-hydroxyisobutyrate dehydrogenase-like NAD-binding" evidence="4">
    <location>
        <begin position="165"/>
        <end position="286"/>
    </location>
</feature>
<dbReference type="InterPro" id="IPR051265">
    <property type="entry name" value="HIBADH-related_NP60_sf"/>
</dbReference>
<dbReference type="InterPro" id="IPR029154">
    <property type="entry name" value="HIBADH-like_NADP-bd"/>
</dbReference>
<name>A0ABS7EZI1_9PROT</name>
<dbReference type="InterPro" id="IPR013328">
    <property type="entry name" value="6PGD_dom2"/>
</dbReference>
<dbReference type="InterPro" id="IPR036291">
    <property type="entry name" value="NAD(P)-bd_dom_sf"/>
</dbReference>
<dbReference type="Gene3D" id="1.10.1040.10">
    <property type="entry name" value="N-(1-d-carboxylethyl)-l-norvaline Dehydrogenase, domain 2"/>
    <property type="match status" value="1"/>
</dbReference>
<evidence type="ECO:0000313" key="5">
    <source>
        <dbReference type="EMBL" id="MBW8267981.1"/>
    </source>
</evidence>
<dbReference type="SUPFAM" id="SSF51735">
    <property type="entry name" value="NAD(P)-binding Rossmann-fold domains"/>
    <property type="match status" value="1"/>
</dbReference>
<evidence type="ECO:0000259" key="3">
    <source>
        <dbReference type="Pfam" id="PF03446"/>
    </source>
</evidence>
<dbReference type="SUPFAM" id="SSF48179">
    <property type="entry name" value="6-phosphogluconate dehydrogenase C-terminal domain-like"/>
    <property type="match status" value="1"/>
</dbReference>
<sequence>MARIGIAGLGRMGSAIGARLLELGHELTVWNRTPEKARPLAEAGAAVAPTPAALAGRAEAIITILTDAAAIESVYGGAEGLLAADLSGRLVIEMSTVRPETEVALAGRVRARGGAFVECPVGGTTGPARQGKLLGLAGGEAADVARARPLLEQMCRRVEHVGPVGAGASMKLAINLPLLVFYQALGEALTLCRHLGHDPAWLMELFADTSGGPNVLKVRGPAIARALSGEDPQPPSFDIDSIRKDLRTMLAEAEARGADLPLVRRTLAIYDEAAAAGWGRRDGAALPSWWPGRTAR</sequence>
<accession>A0ABS7EZI1</accession>
<evidence type="ECO:0000256" key="2">
    <source>
        <dbReference type="ARBA" id="ARBA00023027"/>
    </source>
</evidence>
<reference evidence="5 6" key="1">
    <citation type="submission" date="2021-08" db="EMBL/GenBank/DDBJ databases">
        <title>Caldovatus sediminis gen. nov., sp. nov., a moderately thermophilic bacterium isolated from a hot spring.</title>
        <authorList>
            <person name="Hu C.-J."/>
            <person name="Li W.-J."/>
            <person name="Xian W.-D."/>
        </authorList>
    </citation>
    <scope>NUCLEOTIDE SEQUENCE [LARGE SCALE GENOMIC DNA]</scope>
    <source>
        <strain evidence="5 6">SYSU G05006</strain>
    </source>
</reference>
<dbReference type="PANTHER" id="PTHR43580">
    <property type="entry name" value="OXIDOREDUCTASE GLYR1-RELATED"/>
    <property type="match status" value="1"/>
</dbReference>
<dbReference type="RefSeq" id="WP_220115488.1">
    <property type="nucleotide sequence ID" value="NZ_JAHZUY010000001.1"/>
</dbReference>
<dbReference type="Proteomes" id="UP001519924">
    <property type="component" value="Unassembled WGS sequence"/>
</dbReference>
<dbReference type="InterPro" id="IPR015815">
    <property type="entry name" value="HIBADH-related"/>
</dbReference>
<gene>
    <name evidence="5" type="ORF">K1J50_00590</name>
</gene>
<dbReference type="Gene3D" id="3.40.50.720">
    <property type="entry name" value="NAD(P)-binding Rossmann-like Domain"/>
    <property type="match status" value="1"/>
</dbReference>
<protein>
    <submittedName>
        <fullName evidence="5">NAD(P)-dependent oxidoreductase</fullName>
    </submittedName>
</protein>
<comment type="caution">
    <text evidence="5">The sequence shown here is derived from an EMBL/GenBank/DDBJ whole genome shotgun (WGS) entry which is preliminary data.</text>
</comment>
<evidence type="ECO:0000259" key="4">
    <source>
        <dbReference type="Pfam" id="PF14833"/>
    </source>
</evidence>
<keyword evidence="6" id="KW-1185">Reference proteome</keyword>
<evidence type="ECO:0000256" key="1">
    <source>
        <dbReference type="ARBA" id="ARBA00023002"/>
    </source>
</evidence>
<proteinExistence type="predicted"/>
<dbReference type="InterPro" id="IPR006115">
    <property type="entry name" value="6PGDH_NADP-bd"/>
</dbReference>
<dbReference type="PIRSF" id="PIRSF000103">
    <property type="entry name" value="HIBADH"/>
    <property type="match status" value="1"/>
</dbReference>
<organism evidence="5 6">
    <name type="scientific">Caldovatus aquaticus</name>
    <dbReference type="NCBI Taxonomy" id="2865671"/>
    <lineage>
        <taxon>Bacteria</taxon>
        <taxon>Pseudomonadati</taxon>
        <taxon>Pseudomonadota</taxon>
        <taxon>Alphaproteobacteria</taxon>
        <taxon>Acetobacterales</taxon>
        <taxon>Roseomonadaceae</taxon>
        <taxon>Caldovatus</taxon>
    </lineage>
</organism>
<dbReference type="InterPro" id="IPR008927">
    <property type="entry name" value="6-PGluconate_DH-like_C_sf"/>
</dbReference>
<dbReference type="PANTHER" id="PTHR43580:SF2">
    <property type="entry name" value="CYTOKINE-LIKE NUCLEAR FACTOR N-PAC"/>
    <property type="match status" value="1"/>
</dbReference>
<dbReference type="Pfam" id="PF14833">
    <property type="entry name" value="NAD_binding_11"/>
    <property type="match status" value="1"/>
</dbReference>
<keyword evidence="2" id="KW-0520">NAD</keyword>
<feature type="domain" description="6-phosphogluconate dehydrogenase NADP-binding" evidence="3">
    <location>
        <begin position="3"/>
        <end position="162"/>
    </location>
</feature>
<dbReference type="Pfam" id="PF03446">
    <property type="entry name" value="NAD_binding_2"/>
    <property type="match status" value="1"/>
</dbReference>
<evidence type="ECO:0000313" key="6">
    <source>
        <dbReference type="Proteomes" id="UP001519924"/>
    </source>
</evidence>